<name>A0ABP0Q1E1_9DINO</name>
<sequence length="156" mass="17687">MLDFSKTISREHTSHDHLRVAPLPTDFIGKVPTKDDLVLAVSHAWSHQLHPDPLGKKAETVKKLTTEALKDHKISGEPLLFYDFMSMSQNPFEPGQPERSAKEQQDFLQAIAALPEVFFTADAVLHVDGDWPDLEVERTRDYATWRTLFRVPTGVP</sequence>
<keyword evidence="2" id="KW-1185">Reference proteome</keyword>
<organism evidence="1 2">
    <name type="scientific">Durusdinium trenchii</name>
    <dbReference type="NCBI Taxonomy" id="1381693"/>
    <lineage>
        <taxon>Eukaryota</taxon>
        <taxon>Sar</taxon>
        <taxon>Alveolata</taxon>
        <taxon>Dinophyceae</taxon>
        <taxon>Suessiales</taxon>
        <taxon>Symbiodiniaceae</taxon>
        <taxon>Durusdinium</taxon>
    </lineage>
</organism>
<evidence type="ECO:0000313" key="2">
    <source>
        <dbReference type="Proteomes" id="UP001642484"/>
    </source>
</evidence>
<accession>A0ABP0Q1E1</accession>
<comment type="caution">
    <text evidence="1">The sequence shown here is derived from an EMBL/GenBank/DDBJ whole genome shotgun (WGS) entry which is preliminary data.</text>
</comment>
<dbReference type="Proteomes" id="UP001642484">
    <property type="component" value="Unassembled WGS sequence"/>
</dbReference>
<protein>
    <submittedName>
        <fullName evidence="1">Uncharacterized protein</fullName>
    </submittedName>
</protein>
<reference evidence="1 2" key="1">
    <citation type="submission" date="2024-02" db="EMBL/GenBank/DDBJ databases">
        <authorList>
            <person name="Chen Y."/>
            <person name="Shah S."/>
            <person name="Dougan E. K."/>
            <person name="Thang M."/>
            <person name="Chan C."/>
        </authorList>
    </citation>
    <scope>NUCLEOTIDE SEQUENCE [LARGE SCALE GENOMIC DNA]</scope>
</reference>
<proteinExistence type="predicted"/>
<evidence type="ECO:0000313" key="1">
    <source>
        <dbReference type="EMBL" id="CAK9081004.1"/>
    </source>
</evidence>
<gene>
    <name evidence="1" type="ORF">CCMP2556_LOCUS39667</name>
</gene>
<dbReference type="EMBL" id="CAXAMN010023806">
    <property type="protein sequence ID" value="CAK9081004.1"/>
    <property type="molecule type" value="Genomic_DNA"/>
</dbReference>